<evidence type="ECO:0000256" key="1">
    <source>
        <dbReference type="ARBA" id="ARBA00010211"/>
    </source>
</evidence>
<dbReference type="PANTHER" id="PTHR42796:SF4">
    <property type="entry name" value="FUMARYLACETOACETATE HYDROLASE DOMAIN-CONTAINING PROTEIN 2A"/>
    <property type="match status" value="1"/>
</dbReference>
<evidence type="ECO:0000259" key="3">
    <source>
        <dbReference type="Pfam" id="PF01557"/>
    </source>
</evidence>
<dbReference type="InterPro" id="IPR011234">
    <property type="entry name" value="Fumarylacetoacetase-like_C"/>
</dbReference>
<dbReference type="PATRIC" id="fig|1605367.3.peg.2162"/>
<dbReference type="GO" id="GO:0019752">
    <property type="term" value="P:carboxylic acid metabolic process"/>
    <property type="evidence" value="ECO:0007669"/>
    <property type="project" value="UniProtKB-ARBA"/>
</dbReference>
<dbReference type="OrthoDB" id="9805307at2"/>
<dbReference type="Pfam" id="PF01557">
    <property type="entry name" value="FAA_hydrolase"/>
    <property type="match status" value="1"/>
</dbReference>
<evidence type="ECO:0000313" key="4">
    <source>
        <dbReference type="EMBL" id="KPM49763.1"/>
    </source>
</evidence>
<dbReference type="Proteomes" id="UP000050454">
    <property type="component" value="Unassembled WGS sequence"/>
</dbReference>
<evidence type="ECO:0000313" key="5">
    <source>
        <dbReference type="Proteomes" id="UP000050454"/>
    </source>
</evidence>
<feature type="domain" description="Fumarylacetoacetase-like C-terminal" evidence="3">
    <location>
        <begin position="76"/>
        <end position="280"/>
    </location>
</feature>
<reference evidence="4 5" key="1">
    <citation type="submission" date="2015-07" db="EMBL/GenBank/DDBJ databases">
        <title>The draft genome sequence of Leadbetterella sp. JN14-9.</title>
        <authorList>
            <person name="Liu Y."/>
            <person name="Du J."/>
            <person name="Shao Z."/>
        </authorList>
    </citation>
    <scope>NUCLEOTIDE SEQUENCE [LARGE SCALE GENOMIC DNA]</scope>
    <source>
        <strain evidence="4 5">JN14-9</strain>
    </source>
</reference>
<dbReference type="SUPFAM" id="SSF56529">
    <property type="entry name" value="FAH"/>
    <property type="match status" value="1"/>
</dbReference>
<gene>
    <name evidence="4" type="ORF">AFM12_04075</name>
</gene>
<name>A0A0P7BY60_9BACT</name>
<protein>
    <recommendedName>
        <fullName evidence="3">Fumarylacetoacetase-like C-terminal domain-containing protein</fullName>
    </recommendedName>
</protein>
<dbReference type="GO" id="GO:0046872">
    <property type="term" value="F:metal ion binding"/>
    <property type="evidence" value="ECO:0007669"/>
    <property type="project" value="UniProtKB-KW"/>
</dbReference>
<keyword evidence="2" id="KW-0479">Metal-binding</keyword>
<dbReference type="GO" id="GO:0016853">
    <property type="term" value="F:isomerase activity"/>
    <property type="evidence" value="ECO:0007669"/>
    <property type="project" value="UniProtKB-ARBA"/>
</dbReference>
<comment type="caution">
    <text evidence="4">The sequence shown here is derived from an EMBL/GenBank/DDBJ whole genome shotgun (WGS) entry which is preliminary data.</text>
</comment>
<dbReference type="PANTHER" id="PTHR42796">
    <property type="entry name" value="FUMARYLACETOACETATE HYDROLASE DOMAIN-CONTAINING PROTEIN 2A-RELATED"/>
    <property type="match status" value="1"/>
</dbReference>
<keyword evidence="5" id="KW-1185">Reference proteome</keyword>
<evidence type="ECO:0000256" key="2">
    <source>
        <dbReference type="ARBA" id="ARBA00022723"/>
    </source>
</evidence>
<dbReference type="AlphaFoldDB" id="A0A0P7BY60"/>
<organism evidence="4 5">
    <name type="scientific">Jiulongibacter sediminis</name>
    <dbReference type="NCBI Taxonomy" id="1605367"/>
    <lineage>
        <taxon>Bacteria</taxon>
        <taxon>Pseudomonadati</taxon>
        <taxon>Bacteroidota</taxon>
        <taxon>Cytophagia</taxon>
        <taxon>Cytophagales</taxon>
        <taxon>Leadbetterellaceae</taxon>
        <taxon>Jiulongibacter</taxon>
    </lineage>
</organism>
<accession>A0A0P7BY60</accession>
<dbReference type="FunFam" id="3.90.850.10:FF:000002">
    <property type="entry name" value="2-hydroxyhepta-2,4-diene-1,7-dioate isomerase"/>
    <property type="match status" value="1"/>
</dbReference>
<comment type="similarity">
    <text evidence="1">Belongs to the FAH family.</text>
</comment>
<dbReference type="EMBL" id="LGTQ01000005">
    <property type="protein sequence ID" value="KPM49763.1"/>
    <property type="molecule type" value="Genomic_DNA"/>
</dbReference>
<dbReference type="InterPro" id="IPR051121">
    <property type="entry name" value="FAH"/>
</dbReference>
<dbReference type="InterPro" id="IPR036663">
    <property type="entry name" value="Fumarylacetoacetase_C_sf"/>
</dbReference>
<sequence>MKLANIQVNGKATLAIQKDGYLIDTQKLGGPIFDSIKSYILASDDEKAQLKSLVEAVKPEEQGPFNYLPAVTSPEKIICVGLNYKTHILEMKRELPAYPVIFAKYPNVLAAHNETIPLPAVSDQMDYEAELAFVIGKRAKNVTREQAMDYVAGFTIANDLSVRDYQRRTIQFLQGKSFDKCGPMGPVMVTRDEFGSYENERMTLKLNGKTMQDTPLSDMVFPVEVLIEQISEIMTLEPGDVILSGTPGGVGAGFNPPIYLKDGDEVEIEVSNLGVLKNKFKKA</sequence>
<dbReference type="RefSeq" id="WP_055144158.1">
    <property type="nucleotide sequence ID" value="NZ_JXSZ01000005.1"/>
</dbReference>
<dbReference type="STRING" id="1605367.AFM12_04075"/>
<proteinExistence type="inferred from homology"/>
<dbReference type="Gene3D" id="3.90.850.10">
    <property type="entry name" value="Fumarylacetoacetase-like, C-terminal domain"/>
    <property type="match status" value="1"/>
</dbReference>